<comment type="caution">
    <text evidence="2">The sequence shown here is derived from an EMBL/GenBank/DDBJ whole genome shotgun (WGS) entry which is preliminary data.</text>
</comment>
<gene>
    <name evidence="2" type="ORF">MST27_09145</name>
</gene>
<feature type="domain" description="VOC" evidence="1">
    <location>
        <begin position="1"/>
        <end position="123"/>
    </location>
</feature>
<organism evidence="2 3">
    <name type="scientific">Stutzerimonas marianensis</name>
    <dbReference type="NCBI Taxonomy" id="2929513"/>
    <lineage>
        <taxon>Bacteria</taxon>
        <taxon>Pseudomonadati</taxon>
        <taxon>Pseudomonadota</taxon>
        <taxon>Gammaproteobacteria</taxon>
        <taxon>Pseudomonadales</taxon>
        <taxon>Pseudomonadaceae</taxon>
        <taxon>Stutzerimonas</taxon>
    </lineage>
</organism>
<keyword evidence="3" id="KW-1185">Reference proteome</keyword>
<accession>A0A9X2ARK1</accession>
<evidence type="ECO:0000313" key="2">
    <source>
        <dbReference type="EMBL" id="MCJ0973533.1"/>
    </source>
</evidence>
<dbReference type="RefSeq" id="WP_243605656.1">
    <property type="nucleotide sequence ID" value="NZ_JALGRD010000004.1"/>
</dbReference>
<dbReference type="EMBL" id="JALGRD010000004">
    <property type="protein sequence ID" value="MCJ0973533.1"/>
    <property type="molecule type" value="Genomic_DNA"/>
</dbReference>
<dbReference type="InterPro" id="IPR029068">
    <property type="entry name" value="Glyas_Bleomycin-R_OHBP_Dase"/>
</dbReference>
<dbReference type="Gene3D" id="3.10.180.10">
    <property type="entry name" value="2,3-Dihydroxybiphenyl 1,2-Dioxygenase, domain 1"/>
    <property type="match status" value="1"/>
</dbReference>
<dbReference type="InterPro" id="IPR041581">
    <property type="entry name" value="Glyoxalase_6"/>
</dbReference>
<name>A0A9X2ARK1_9GAMM</name>
<reference evidence="2" key="1">
    <citation type="submission" date="2022-03" db="EMBL/GenBank/DDBJ databases">
        <title>Pseudomonas marianensis sp. nov., a marine bacterium isolated from deep-sea sediments of the Mariana Trench.</title>
        <authorList>
            <person name="Wei Y."/>
        </authorList>
    </citation>
    <scope>NUCLEOTIDE SEQUENCE</scope>
    <source>
        <strain evidence="2">PS1</strain>
    </source>
</reference>
<dbReference type="SUPFAM" id="SSF54593">
    <property type="entry name" value="Glyoxalase/Bleomycin resistance protein/Dihydroxybiphenyl dioxygenase"/>
    <property type="match status" value="1"/>
</dbReference>
<dbReference type="AlphaFoldDB" id="A0A9X2ARK1"/>
<dbReference type="PROSITE" id="PS51819">
    <property type="entry name" value="VOC"/>
    <property type="match status" value="1"/>
</dbReference>
<dbReference type="Proteomes" id="UP001139682">
    <property type="component" value="Unassembled WGS sequence"/>
</dbReference>
<evidence type="ECO:0000259" key="1">
    <source>
        <dbReference type="PROSITE" id="PS51819"/>
    </source>
</evidence>
<proteinExistence type="predicted"/>
<evidence type="ECO:0000313" key="3">
    <source>
        <dbReference type="Proteomes" id="UP001139682"/>
    </source>
</evidence>
<protein>
    <submittedName>
        <fullName evidence="2">VOC family protein</fullName>
    </submittedName>
</protein>
<sequence length="134" mass="14710">MYLLLNIDVADLDRGVRFYEAALGLRYSRSLFDGGAAEMLGAGCRLYLIERAEPDPAPAGAAHPWSRHWTPIHPDFVVPDIATATARAVTAGALQETPIRPFEWGQLVTLSDPFGNGFCLIEFVGEPYEVPRHA</sequence>
<dbReference type="Pfam" id="PF18029">
    <property type="entry name" value="Glyoxalase_6"/>
    <property type="match status" value="1"/>
</dbReference>
<dbReference type="InterPro" id="IPR037523">
    <property type="entry name" value="VOC_core"/>
</dbReference>